<evidence type="ECO:0000313" key="2">
    <source>
        <dbReference type="Proteomes" id="UP000244080"/>
    </source>
</evidence>
<dbReference type="Pfam" id="PF07751">
    <property type="entry name" value="Abi_2"/>
    <property type="match status" value="1"/>
</dbReference>
<reference evidence="1 2" key="1">
    <citation type="submission" date="2017-11" db="EMBL/GenBank/DDBJ databases">
        <title>Population delineation of vibrios coincides with oyster pathogenicity.</title>
        <authorList>
            <person name="Bruto M."/>
            <person name="Labreuche Y."/>
            <person name="James A."/>
            <person name="Piel D."/>
            <person name="Chenivesse S."/>
            <person name="Petton B."/>
            <person name="Polz M.F."/>
            <person name="Le Roux F."/>
        </authorList>
    </citation>
    <scope>NUCLEOTIDE SEQUENCE [LARGE SCALE GENOMIC DNA]</scope>
    <source>
        <strain evidence="1 2">1F_55</strain>
    </source>
</reference>
<comment type="caution">
    <text evidence="1">The sequence shown here is derived from an EMBL/GenBank/DDBJ whole genome shotgun (WGS) entry which is preliminary data.</text>
</comment>
<dbReference type="EMBL" id="PIGA01000033">
    <property type="protein sequence ID" value="PTP16878.1"/>
    <property type="molecule type" value="Genomic_DNA"/>
</dbReference>
<name>A0A2T5EC30_VIBSP</name>
<proteinExistence type="predicted"/>
<evidence type="ECO:0000313" key="1">
    <source>
        <dbReference type="EMBL" id="PTP16878.1"/>
    </source>
</evidence>
<accession>A0A2T5EC30</accession>
<dbReference type="InterPro" id="IPR011664">
    <property type="entry name" value="Abi_system_AbiD/AbiF-like"/>
</dbReference>
<evidence type="ECO:0008006" key="3">
    <source>
        <dbReference type="Google" id="ProtNLM"/>
    </source>
</evidence>
<organism evidence="1 2">
    <name type="scientific">Vibrio splendidus</name>
    <dbReference type="NCBI Taxonomy" id="29497"/>
    <lineage>
        <taxon>Bacteria</taxon>
        <taxon>Pseudomonadati</taxon>
        <taxon>Pseudomonadota</taxon>
        <taxon>Gammaproteobacteria</taxon>
        <taxon>Vibrionales</taxon>
        <taxon>Vibrionaceae</taxon>
        <taxon>Vibrio</taxon>
    </lineage>
</organism>
<protein>
    <recommendedName>
        <fullName evidence="3">Abi-like protein</fullName>
    </recommendedName>
</protein>
<dbReference type="RefSeq" id="WP_081327393.1">
    <property type="nucleotide sequence ID" value="NZ_CAWNZY010000044.1"/>
</dbReference>
<sequence>MLCTTLPKKYYNEFCPFYRDLPPGWVAIELMTFGNLVNFMQSLSLESVRDLKLDRFAKKKLDVENFTSLCSWMVALQQVRNHYSHHTRLFSRNLPAPNGIKRIMSNAIPLVRTQPNPNKREEEQLNRLYTSVIALQRIYSRLKFDEKLGPALAHLFDKYPIANRFISAMGFPAKWKQEPLLFELD</sequence>
<dbReference type="AlphaFoldDB" id="A0A2T5EC30"/>
<gene>
    <name evidence="1" type="ORF">CWO36_18030</name>
</gene>
<dbReference type="Proteomes" id="UP000244080">
    <property type="component" value="Unassembled WGS sequence"/>
</dbReference>